<protein>
    <submittedName>
        <fullName evidence="2">Uncharacterized protein</fullName>
    </submittedName>
</protein>
<evidence type="ECO:0000313" key="2">
    <source>
        <dbReference type="EMBL" id="CAB4176227.1"/>
    </source>
</evidence>
<name>A0A6J5Q0J6_9CAUD</name>
<accession>A0A6J5Q0J6</accession>
<feature type="compositionally biased region" description="Low complexity" evidence="1">
    <location>
        <begin position="76"/>
        <end position="86"/>
    </location>
</feature>
<organism evidence="2">
    <name type="scientific">uncultured Caudovirales phage</name>
    <dbReference type="NCBI Taxonomy" id="2100421"/>
    <lineage>
        <taxon>Viruses</taxon>
        <taxon>Duplodnaviria</taxon>
        <taxon>Heunggongvirae</taxon>
        <taxon>Uroviricota</taxon>
        <taxon>Caudoviricetes</taxon>
        <taxon>Peduoviridae</taxon>
        <taxon>Maltschvirus</taxon>
        <taxon>Maltschvirus maltsch</taxon>
    </lineage>
</organism>
<feature type="compositionally biased region" description="Basic and acidic residues" evidence="1">
    <location>
        <begin position="1"/>
        <end position="20"/>
    </location>
</feature>
<feature type="region of interest" description="Disordered" evidence="1">
    <location>
        <begin position="144"/>
        <end position="240"/>
    </location>
</feature>
<feature type="compositionally biased region" description="Basic and acidic residues" evidence="1">
    <location>
        <begin position="158"/>
        <end position="174"/>
    </location>
</feature>
<reference evidence="2" key="1">
    <citation type="submission" date="2020-05" db="EMBL/GenBank/DDBJ databases">
        <authorList>
            <person name="Chiriac C."/>
            <person name="Salcher M."/>
            <person name="Ghai R."/>
            <person name="Kavagutti S V."/>
        </authorList>
    </citation>
    <scope>NUCLEOTIDE SEQUENCE</scope>
</reference>
<gene>
    <name evidence="2" type="ORF">UFOVP978_18</name>
</gene>
<feature type="region of interest" description="Disordered" evidence="1">
    <location>
        <begin position="120"/>
        <end position="139"/>
    </location>
</feature>
<feature type="region of interest" description="Disordered" evidence="1">
    <location>
        <begin position="1"/>
        <end position="109"/>
    </location>
</feature>
<feature type="region of interest" description="Disordered" evidence="1">
    <location>
        <begin position="265"/>
        <end position="288"/>
    </location>
</feature>
<dbReference type="EMBL" id="LR796937">
    <property type="protein sequence ID" value="CAB4176227.1"/>
    <property type="molecule type" value="Genomic_DNA"/>
</dbReference>
<feature type="compositionally biased region" description="Basic and acidic residues" evidence="1">
    <location>
        <begin position="47"/>
        <end position="58"/>
    </location>
</feature>
<sequence length="288" mass="31460">MNPDQFNEKLNEISKGERAGHQFRGNQYTKGRAGGAGGPKAPPRPKGQGDVEALDRKLRSSGYGRPVKGPTVTQGKLKAANASAAKLGEKTQAEDVGNNYPAGDRPKGIEQRWRQGVKARKAIRRAQDKNSPSSKVVRDKIRMTTAKRKSNMAMDAAMDAKKGSKAEQKFKQENPRLNAAVLAEQANYERRPRTIPVKATSTKKKVGSTASPKSTWSMSDQDRSTGTTMHDSSDGLGYIEGNPDDGYSIVHRKTKSSDWIAVKDGGKMKKYGSPKEAQSAYDRLVRRG</sequence>
<evidence type="ECO:0000256" key="1">
    <source>
        <dbReference type="SAM" id="MobiDB-lite"/>
    </source>
</evidence>
<proteinExistence type="predicted"/>
<feature type="compositionally biased region" description="Polar residues" evidence="1">
    <location>
        <begin position="208"/>
        <end position="230"/>
    </location>
</feature>